<gene>
    <name evidence="3" type="ORF">GCM10007147_32180</name>
</gene>
<evidence type="ECO:0000313" key="4">
    <source>
        <dbReference type="Proteomes" id="UP000654947"/>
    </source>
</evidence>
<keyword evidence="4" id="KW-1185">Reference proteome</keyword>
<reference evidence="3 4" key="1">
    <citation type="journal article" date="2014" name="Int. J. Syst. Evol. Microbiol.">
        <title>Complete genome sequence of Corynebacterium casei LMG S-19264T (=DSM 44701T), isolated from a smear-ripened cheese.</title>
        <authorList>
            <consortium name="US DOE Joint Genome Institute (JGI-PGF)"/>
            <person name="Walter F."/>
            <person name="Albersmeier A."/>
            <person name="Kalinowski J."/>
            <person name="Ruckert C."/>
        </authorList>
    </citation>
    <scope>NUCLEOTIDE SEQUENCE [LARGE SCALE GENOMIC DNA]</scope>
    <source>
        <strain evidence="3 4">KCTC 19473</strain>
    </source>
</reference>
<evidence type="ECO:0000259" key="2">
    <source>
        <dbReference type="Pfam" id="PF14239"/>
    </source>
</evidence>
<sequence length="242" mass="25927">MTQLAAFRAGQKTHQAVPPQQLALESESADTPRIGHGTGPGPRPRGWPHPSLEHRVQATTARVSRLTRWAPFTAVHVERVASGTRALSAGTPLEGTEYQQGTLAGYEVRECLPAEFDRACVYCGATDTTLNIDHAHPRARGGSDRGSCARTRADKHGFARLCLPRTKGGFGVCTADLVRAVVPEGKKAGTHTGRVAVRASGGSNITTSQGTVQGINRKYVRLLQRADGHAYTWKGEGVFSRP</sequence>
<feature type="domain" description="RRXRR" evidence="2">
    <location>
        <begin position="43"/>
        <end position="101"/>
    </location>
</feature>
<dbReference type="EMBL" id="BMXL01000018">
    <property type="protein sequence ID" value="GHD30414.1"/>
    <property type="molecule type" value="Genomic_DNA"/>
</dbReference>
<organism evidence="3 4">
    <name type="scientific">Nocardiopsis kunsanensis</name>
    <dbReference type="NCBI Taxonomy" id="141693"/>
    <lineage>
        <taxon>Bacteria</taxon>
        <taxon>Bacillati</taxon>
        <taxon>Actinomycetota</taxon>
        <taxon>Actinomycetes</taxon>
        <taxon>Streptosporangiales</taxon>
        <taxon>Nocardiopsidaceae</taxon>
        <taxon>Nocardiopsis</taxon>
    </lineage>
</organism>
<dbReference type="AlphaFoldDB" id="A0A918XG32"/>
<dbReference type="Pfam" id="PF14239">
    <property type="entry name" value="RRXRR"/>
    <property type="match status" value="1"/>
</dbReference>
<dbReference type="Proteomes" id="UP000654947">
    <property type="component" value="Unassembled WGS sequence"/>
</dbReference>
<evidence type="ECO:0000313" key="3">
    <source>
        <dbReference type="EMBL" id="GHD30414.1"/>
    </source>
</evidence>
<dbReference type="InterPro" id="IPR025938">
    <property type="entry name" value="RRXRR_dom"/>
</dbReference>
<evidence type="ECO:0000256" key="1">
    <source>
        <dbReference type="SAM" id="MobiDB-lite"/>
    </source>
</evidence>
<comment type="caution">
    <text evidence="3">The sequence shown here is derived from an EMBL/GenBank/DDBJ whole genome shotgun (WGS) entry which is preliminary data.</text>
</comment>
<protein>
    <recommendedName>
        <fullName evidence="2">RRXRR domain-containing protein</fullName>
    </recommendedName>
</protein>
<feature type="region of interest" description="Disordered" evidence="1">
    <location>
        <begin position="1"/>
        <end position="50"/>
    </location>
</feature>
<name>A0A918XG32_9ACTN</name>
<accession>A0A918XG32</accession>
<proteinExistence type="predicted"/>